<dbReference type="Proteomes" id="UP000198337">
    <property type="component" value="Unassembled WGS sequence"/>
</dbReference>
<dbReference type="InterPro" id="IPR025412">
    <property type="entry name" value="DUF4304"/>
</dbReference>
<evidence type="ECO:0000313" key="1">
    <source>
        <dbReference type="EMBL" id="SNR75242.1"/>
    </source>
</evidence>
<name>A0ABY1SLD4_9FLAO</name>
<protein>
    <recommendedName>
        <fullName evidence="3">DUF4304 domain-containing protein</fullName>
    </recommendedName>
</protein>
<proteinExistence type="predicted"/>
<accession>A0ABY1SLD4</accession>
<reference evidence="1 2" key="1">
    <citation type="submission" date="2017-06" db="EMBL/GenBank/DDBJ databases">
        <authorList>
            <person name="Varghese N."/>
            <person name="Submissions S."/>
        </authorList>
    </citation>
    <scope>NUCLEOTIDE SEQUENCE [LARGE SCALE GENOMIC DNA]</scope>
    <source>
        <strain evidence="1 2">DSM 19840</strain>
    </source>
</reference>
<organism evidence="1 2">
    <name type="scientific">Maribacter sedimenticola</name>
    <dbReference type="NCBI Taxonomy" id="228956"/>
    <lineage>
        <taxon>Bacteria</taxon>
        <taxon>Pseudomonadati</taxon>
        <taxon>Bacteroidota</taxon>
        <taxon>Flavobacteriia</taxon>
        <taxon>Flavobacteriales</taxon>
        <taxon>Flavobacteriaceae</taxon>
        <taxon>Maribacter</taxon>
    </lineage>
</organism>
<evidence type="ECO:0008006" key="3">
    <source>
        <dbReference type="Google" id="ProtNLM"/>
    </source>
</evidence>
<sequence>MKTNAELKFEEIIKTCFHEELKPLGFKKKSNNFYKGLSEFGHIINIQKTMFGSKDRISFTVNTGLFSNVFWKARFNFKNESNPPKYPTEPVCVVRKRIGQFLDGNDKWYEIEENTDTTKIKHELVHVLKTKILPFFSKVDNDFNLIDFLENEYKDYDVNLLKFIMYGEYRMISKLEKLYPEYIDQSPEVHKKGINKLAEKYGIKNKNGLQHRL</sequence>
<keyword evidence="2" id="KW-1185">Reference proteome</keyword>
<dbReference type="Pfam" id="PF14137">
    <property type="entry name" value="DUF4304"/>
    <property type="match status" value="1"/>
</dbReference>
<comment type="caution">
    <text evidence="1">The sequence shown here is derived from an EMBL/GenBank/DDBJ whole genome shotgun (WGS) entry which is preliminary data.</text>
</comment>
<dbReference type="RefSeq" id="WP_089262661.1">
    <property type="nucleotide sequence ID" value="NZ_FZNV01000008.1"/>
</dbReference>
<gene>
    <name evidence="1" type="ORF">SAMN04488009_3598</name>
</gene>
<evidence type="ECO:0000313" key="2">
    <source>
        <dbReference type="Proteomes" id="UP000198337"/>
    </source>
</evidence>
<dbReference type="EMBL" id="FZNV01000008">
    <property type="protein sequence ID" value="SNR75242.1"/>
    <property type="molecule type" value="Genomic_DNA"/>
</dbReference>